<reference evidence="2" key="1">
    <citation type="journal article" date="2020" name="Nature">
        <title>Giant virus diversity and host interactions through global metagenomics.</title>
        <authorList>
            <person name="Schulz F."/>
            <person name="Roux S."/>
            <person name="Paez-Espino D."/>
            <person name="Jungbluth S."/>
            <person name="Walsh D.A."/>
            <person name="Denef V.J."/>
            <person name="McMahon K.D."/>
            <person name="Konstantinidis K.T."/>
            <person name="Eloe-Fadrosh E.A."/>
            <person name="Kyrpides N.C."/>
            <person name="Woyke T."/>
        </authorList>
    </citation>
    <scope>NUCLEOTIDE SEQUENCE</scope>
    <source>
        <strain evidence="2">GVMAG-M-3300023174-130</strain>
    </source>
</reference>
<feature type="region of interest" description="Disordered" evidence="1">
    <location>
        <begin position="243"/>
        <end position="272"/>
    </location>
</feature>
<evidence type="ECO:0000256" key="1">
    <source>
        <dbReference type="SAM" id="MobiDB-lite"/>
    </source>
</evidence>
<evidence type="ECO:0000313" key="2">
    <source>
        <dbReference type="EMBL" id="QHT12786.1"/>
    </source>
</evidence>
<proteinExistence type="predicted"/>
<dbReference type="EMBL" id="MN739550">
    <property type="protein sequence ID" value="QHT12786.1"/>
    <property type="molecule type" value="Genomic_DNA"/>
</dbReference>
<protein>
    <submittedName>
        <fullName evidence="2">Uncharacterized protein</fullName>
    </submittedName>
</protein>
<accession>A0A6C0D6X1</accession>
<organism evidence="2">
    <name type="scientific">viral metagenome</name>
    <dbReference type="NCBI Taxonomy" id="1070528"/>
    <lineage>
        <taxon>unclassified sequences</taxon>
        <taxon>metagenomes</taxon>
        <taxon>organismal metagenomes</taxon>
    </lineage>
</organism>
<dbReference type="AlphaFoldDB" id="A0A6C0D6X1"/>
<sequence>MDNIIEPNKNFDFSKLSLAHPVGIQGGAYFTKILYNNKPLYIQTTKSLTRQGFVKSGKKYYCDLMFDNNSETLIHWFENLEETCQKLIFDKSEAWFQNSLDKNDVESAFNSVIRIYKSGKYYLVRTNIKIGSNNEPSVKIYSENEIPLTIDDVKDNTNIISILEIQGIKFTSRNFQIDIELRQTMVLDNEPIFDNCLIKTNNSNKNTILNQDIKKQNDSLVKDSESINEPNDSDIAECNNAHEASDAHEATEAPDTTDSDDTNDTSNSTNINQGLGLVGLDLELDLGKEINTTNNIVSQNDKNCVHDNGDDNVINFDIQELVKEELEHKTELKEIDLNNHLEDDLERLDDEPITLKKPNEVYYELYKEAREKAKLAKKSAIIAYLEAKNIRKTYMLDNLDESESDIDAEIDEVSESELEDL</sequence>
<name>A0A6C0D6X1_9ZZZZ</name>